<reference evidence="2" key="1">
    <citation type="journal article" date="2012" name="Science">
        <title>The Paleozoic origin of enzymatic lignin decomposition reconstructed from 31 fungal genomes.</title>
        <authorList>
            <person name="Floudas D."/>
            <person name="Binder M."/>
            <person name="Riley R."/>
            <person name="Barry K."/>
            <person name="Blanchette R.A."/>
            <person name="Henrissat B."/>
            <person name="Martinez A.T."/>
            <person name="Otillar R."/>
            <person name="Spatafora J.W."/>
            <person name="Yadav J.S."/>
            <person name="Aerts A."/>
            <person name="Benoit I."/>
            <person name="Boyd A."/>
            <person name="Carlson A."/>
            <person name="Copeland A."/>
            <person name="Coutinho P.M."/>
            <person name="de Vries R.P."/>
            <person name="Ferreira P."/>
            <person name="Findley K."/>
            <person name="Foster B."/>
            <person name="Gaskell J."/>
            <person name="Glotzer D."/>
            <person name="Gorecki P."/>
            <person name="Heitman J."/>
            <person name="Hesse C."/>
            <person name="Hori C."/>
            <person name="Igarashi K."/>
            <person name="Jurgens J.A."/>
            <person name="Kallen N."/>
            <person name="Kersten P."/>
            <person name="Kohler A."/>
            <person name="Kuees U."/>
            <person name="Kumar T.K.A."/>
            <person name="Kuo A."/>
            <person name="LaButti K."/>
            <person name="Larrondo L.F."/>
            <person name="Lindquist E."/>
            <person name="Ling A."/>
            <person name="Lombard V."/>
            <person name="Lucas S."/>
            <person name="Lundell T."/>
            <person name="Martin R."/>
            <person name="McLaughlin D.J."/>
            <person name="Morgenstern I."/>
            <person name="Morin E."/>
            <person name="Murat C."/>
            <person name="Nagy L.G."/>
            <person name="Nolan M."/>
            <person name="Ohm R.A."/>
            <person name="Patyshakuliyeva A."/>
            <person name="Rokas A."/>
            <person name="Ruiz-Duenas F.J."/>
            <person name="Sabat G."/>
            <person name="Salamov A."/>
            <person name="Samejima M."/>
            <person name="Schmutz J."/>
            <person name="Slot J.C."/>
            <person name="St John F."/>
            <person name="Stenlid J."/>
            <person name="Sun H."/>
            <person name="Sun S."/>
            <person name="Syed K."/>
            <person name="Tsang A."/>
            <person name="Wiebenga A."/>
            <person name="Young D."/>
            <person name="Pisabarro A."/>
            <person name="Eastwood D.C."/>
            <person name="Martin F."/>
            <person name="Cullen D."/>
            <person name="Grigoriev I.V."/>
            <person name="Hibbett D.S."/>
        </authorList>
    </citation>
    <scope>NUCLEOTIDE SEQUENCE [LARGE SCALE GENOMIC DNA]</scope>
    <source>
        <strain evidence="2">RWD-64-598 SS2</strain>
    </source>
</reference>
<keyword evidence="2" id="KW-1185">Reference proteome</keyword>
<evidence type="ECO:0000313" key="1">
    <source>
        <dbReference type="EMBL" id="EIW77584.1"/>
    </source>
</evidence>
<accession>A0A5M3MFN1</accession>
<evidence type="ECO:0000313" key="2">
    <source>
        <dbReference type="Proteomes" id="UP000053558"/>
    </source>
</evidence>
<dbReference type="RefSeq" id="XP_007771857.1">
    <property type="nucleotide sequence ID" value="XM_007773667.1"/>
</dbReference>
<dbReference type="KEGG" id="cput:CONPUDRAFT_75436"/>
<dbReference type="AlphaFoldDB" id="A0A5M3MFN1"/>
<dbReference type="EMBL" id="JH711583">
    <property type="protein sequence ID" value="EIW77584.1"/>
    <property type="molecule type" value="Genomic_DNA"/>
</dbReference>
<organism evidence="1 2">
    <name type="scientific">Coniophora puteana (strain RWD-64-598)</name>
    <name type="common">Brown rot fungus</name>
    <dbReference type="NCBI Taxonomy" id="741705"/>
    <lineage>
        <taxon>Eukaryota</taxon>
        <taxon>Fungi</taxon>
        <taxon>Dikarya</taxon>
        <taxon>Basidiomycota</taxon>
        <taxon>Agaricomycotina</taxon>
        <taxon>Agaricomycetes</taxon>
        <taxon>Agaricomycetidae</taxon>
        <taxon>Boletales</taxon>
        <taxon>Coniophorineae</taxon>
        <taxon>Coniophoraceae</taxon>
        <taxon>Coniophora</taxon>
    </lineage>
</organism>
<sequence>MAVVPLLDQELFDKWVDGEIGDDAILEALGMGQGTWTSMKAFIDQEIHGYLDVNAPLFQQDTNGVLSSVVRVWPWMADWEHQWPVTIMLRRLTSSFTALNRQRDDPPI</sequence>
<protein>
    <submittedName>
        <fullName evidence="1">Uncharacterized protein</fullName>
    </submittedName>
</protein>
<dbReference type="GeneID" id="19209356"/>
<dbReference type="Proteomes" id="UP000053558">
    <property type="component" value="Unassembled WGS sequence"/>
</dbReference>
<gene>
    <name evidence="1" type="ORF">CONPUDRAFT_75436</name>
</gene>
<proteinExistence type="predicted"/>
<name>A0A5M3MFN1_CONPW</name>
<comment type="caution">
    <text evidence="1">The sequence shown here is derived from an EMBL/GenBank/DDBJ whole genome shotgun (WGS) entry which is preliminary data.</text>
</comment>